<dbReference type="FunFam" id="2.160.20.10:FF:000002">
    <property type="entry name" value="Endopolygalacturonase D"/>
    <property type="match status" value="1"/>
</dbReference>
<dbReference type="AlphaFoldDB" id="A0A3N4LLX2"/>
<evidence type="ECO:0000256" key="4">
    <source>
        <dbReference type="ARBA" id="ARBA00022525"/>
    </source>
</evidence>
<evidence type="ECO:0000256" key="1">
    <source>
        <dbReference type="ARBA" id="ARBA00004613"/>
    </source>
</evidence>
<evidence type="ECO:0000313" key="18">
    <source>
        <dbReference type="Proteomes" id="UP000267821"/>
    </source>
</evidence>
<feature type="signal peptide" evidence="16">
    <location>
        <begin position="1"/>
        <end position="20"/>
    </location>
</feature>
<dbReference type="Proteomes" id="UP000267821">
    <property type="component" value="Unassembled WGS sequence"/>
</dbReference>
<evidence type="ECO:0000256" key="9">
    <source>
        <dbReference type="ARBA" id="ARBA00023180"/>
    </source>
</evidence>
<evidence type="ECO:0000256" key="16">
    <source>
        <dbReference type="SAM" id="SignalP"/>
    </source>
</evidence>
<organism evidence="17 18">
    <name type="scientific">Terfezia boudieri ATCC MYA-4762</name>
    <dbReference type="NCBI Taxonomy" id="1051890"/>
    <lineage>
        <taxon>Eukaryota</taxon>
        <taxon>Fungi</taxon>
        <taxon>Dikarya</taxon>
        <taxon>Ascomycota</taxon>
        <taxon>Pezizomycotina</taxon>
        <taxon>Pezizomycetes</taxon>
        <taxon>Pezizales</taxon>
        <taxon>Pezizaceae</taxon>
        <taxon>Terfezia</taxon>
    </lineage>
</organism>
<reference evidence="17 18" key="1">
    <citation type="journal article" date="2018" name="Nat. Ecol. Evol.">
        <title>Pezizomycetes genomes reveal the molecular basis of ectomycorrhizal truffle lifestyle.</title>
        <authorList>
            <person name="Murat C."/>
            <person name="Payen T."/>
            <person name="Noel B."/>
            <person name="Kuo A."/>
            <person name="Morin E."/>
            <person name="Chen J."/>
            <person name="Kohler A."/>
            <person name="Krizsan K."/>
            <person name="Balestrini R."/>
            <person name="Da Silva C."/>
            <person name="Montanini B."/>
            <person name="Hainaut M."/>
            <person name="Levati E."/>
            <person name="Barry K.W."/>
            <person name="Belfiori B."/>
            <person name="Cichocki N."/>
            <person name="Clum A."/>
            <person name="Dockter R.B."/>
            <person name="Fauchery L."/>
            <person name="Guy J."/>
            <person name="Iotti M."/>
            <person name="Le Tacon F."/>
            <person name="Lindquist E.A."/>
            <person name="Lipzen A."/>
            <person name="Malagnac F."/>
            <person name="Mello A."/>
            <person name="Molinier V."/>
            <person name="Miyauchi S."/>
            <person name="Poulain J."/>
            <person name="Riccioni C."/>
            <person name="Rubini A."/>
            <person name="Sitrit Y."/>
            <person name="Splivallo R."/>
            <person name="Traeger S."/>
            <person name="Wang M."/>
            <person name="Zifcakova L."/>
            <person name="Wipf D."/>
            <person name="Zambonelli A."/>
            <person name="Paolocci F."/>
            <person name="Nowrousian M."/>
            <person name="Ottonello S."/>
            <person name="Baldrian P."/>
            <person name="Spatafora J.W."/>
            <person name="Henrissat B."/>
            <person name="Nagy L.G."/>
            <person name="Aury J.M."/>
            <person name="Wincker P."/>
            <person name="Grigoriev I.V."/>
            <person name="Bonfante P."/>
            <person name="Martin F.M."/>
        </authorList>
    </citation>
    <scope>NUCLEOTIDE SEQUENCE [LARGE SCALE GENOMIC DNA]</scope>
    <source>
        <strain evidence="17 18">ATCC MYA-4762</strain>
    </source>
</reference>
<dbReference type="FunCoup" id="A0A3N4LLX2">
    <property type="interactions" value="114"/>
</dbReference>
<dbReference type="GO" id="GO:0004650">
    <property type="term" value="F:polygalacturonase activity"/>
    <property type="evidence" value="ECO:0007669"/>
    <property type="project" value="UniProtKB-EC"/>
</dbReference>
<evidence type="ECO:0000256" key="14">
    <source>
        <dbReference type="PROSITE-ProRule" id="PRU10052"/>
    </source>
</evidence>
<dbReference type="EMBL" id="ML121552">
    <property type="protein sequence ID" value="RPB22342.1"/>
    <property type="molecule type" value="Genomic_DNA"/>
</dbReference>
<evidence type="ECO:0000256" key="13">
    <source>
        <dbReference type="ARBA" id="ARBA00037707"/>
    </source>
</evidence>
<feature type="chain" id="PRO_5018111415" description="endo-polygalacturonase" evidence="16">
    <location>
        <begin position="21"/>
        <end position="375"/>
    </location>
</feature>
<dbReference type="EC" id="3.2.1.15" evidence="3"/>
<comment type="subcellular location">
    <subcellularLocation>
        <location evidence="1">Secreted</location>
    </subcellularLocation>
</comment>
<keyword evidence="7 15" id="KW-0378">Hydrolase</keyword>
<dbReference type="SMART" id="SM00710">
    <property type="entry name" value="PbH1"/>
    <property type="match status" value="6"/>
</dbReference>
<keyword evidence="9" id="KW-0325">Glycoprotein</keyword>
<name>A0A3N4LLX2_9PEZI</name>
<evidence type="ECO:0000256" key="5">
    <source>
        <dbReference type="ARBA" id="ARBA00022729"/>
    </source>
</evidence>
<comment type="catalytic activity">
    <reaction evidence="12">
        <text>(1,4-alpha-D-galacturonosyl)n+m + H2O = (1,4-alpha-D-galacturonosyl)n + (1,4-alpha-D-galacturonosyl)m.</text>
        <dbReference type="EC" id="3.2.1.15"/>
    </reaction>
</comment>
<comment type="similarity">
    <text evidence="2 15">Belongs to the glycosyl hydrolase 28 family.</text>
</comment>
<evidence type="ECO:0000256" key="3">
    <source>
        <dbReference type="ARBA" id="ARBA00012736"/>
    </source>
</evidence>
<evidence type="ECO:0000256" key="12">
    <source>
        <dbReference type="ARBA" id="ARBA00034074"/>
    </source>
</evidence>
<keyword evidence="4" id="KW-0964">Secreted</keyword>
<evidence type="ECO:0000256" key="6">
    <source>
        <dbReference type="ARBA" id="ARBA00022737"/>
    </source>
</evidence>
<proteinExistence type="inferred from homology"/>
<protein>
    <recommendedName>
        <fullName evidence="3">endo-polygalacturonase</fullName>
        <ecNumber evidence="3">3.2.1.15</ecNumber>
    </recommendedName>
</protein>
<dbReference type="GO" id="GO:0045490">
    <property type="term" value="P:pectin catabolic process"/>
    <property type="evidence" value="ECO:0007669"/>
    <property type="project" value="TreeGrafter"/>
</dbReference>
<evidence type="ECO:0000256" key="10">
    <source>
        <dbReference type="ARBA" id="ARBA00023295"/>
    </source>
</evidence>
<dbReference type="InterPro" id="IPR050434">
    <property type="entry name" value="Glycosyl_hydrlase_28"/>
</dbReference>
<dbReference type="STRING" id="1051890.A0A3N4LLX2"/>
<gene>
    <name evidence="17" type="ORF">L211DRAFT_839696</name>
</gene>
<keyword evidence="10 15" id="KW-0326">Glycosidase</keyword>
<dbReference type="InterPro" id="IPR006626">
    <property type="entry name" value="PbH1"/>
</dbReference>
<dbReference type="Pfam" id="PF00295">
    <property type="entry name" value="Glyco_hydro_28"/>
    <property type="match status" value="1"/>
</dbReference>
<dbReference type="PROSITE" id="PS00502">
    <property type="entry name" value="POLYGALACTURONASE"/>
    <property type="match status" value="1"/>
</dbReference>
<evidence type="ECO:0000256" key="2">
    <source>
        <dbReference type="ARBA" id="ARBA00008834"/>
    </source>
</evidence>
<dbReference type="Gene3D" id="2.160.20.10">
    <property type="entry name" value="Single-stranded right-handed beta-helix, Pectin lyase-like"/>
    <property type="match status" value="1"/>
</dbReference>
<keyword evidence="8" id="KW-1015">Disulfide bond</keyword>
<feature type="active site" evidence="14">
    <location>
        <position position="235"/>
    </location>
</feature>
<comment type="function">
    <text evidence="13">Involved in maceration and soft-rotting of plant tissue. Hydrolyzes the 1,4-alpha glycosidic bonds of de-esterified pectate in the smooth region of the plant cell wall.</text>
</comment>
<accession>A0A3N4LLX2</accession>
<evidence type="ECO:0000313" key="17">
    <source>
        <dbReference type="EMBL" id="RPB22342.1"/>
    </source>
</evidence>
<keyword evidence="6" id="KW-0677">Repeat</keyword>
<keyword evidence="18" id="KW-1185">Reference proteome</keyword>
<dbReference type="PANTHER" id="PTHR31884:SF9">
    <property type="entry name" value="ENDOPOLYGALACTURONASE D-RELATED"/>
    <property type="match status" value="1"/>
</dbReference>
<evidence type="ECO:0000256" key="15">
    <source>
        <dbReference type="RuleBase" id="RU361169"/>
    </source>
</evidence>
<dbReference type="SUPFAM" id="SSF51126">
    <property type="entry name" value="Pectin lyase-like"/>
    <property type="match status" value="1"/>
</dbReference>
<dbReference type="OrthoDB" id="1546079at2759"/>
<dbReference type="GO" id="GO:0005576">
    <property type="term" value="C:extracellular region"/>
    <property type="evidence" value="ECO:0007669"/>
    <property type="project" value="UniProtKB-SubCell"/>
</dbReference>
<evidence type="ECO:0000256" key="8">
    <source>
        <dbReference type="ARBA" id="ARBA00023157"/>
    </source>
</evidence>
<evidence type="ECO:0000256" key="11">
    <source>
        <dbReference type="ARBA" id="ARBA00023316"/>
    </source>
</evidence>
<keyword evidence="11" id="KW-0961">Cell wall biogenesis/degradation</keyword>
<dbReference type="PANTHER" id="PTHR31884">
    <property type="entry name" value="POLYGALACTURONASE"/>
    <property type="match status" value="1"/>
</dbReference>
<keyword evidence="5 16" id="KW-0732">Signal</keyword>
<sequence length="375" mass="39040">MQITFAILVALLQFATTVSAVHGRHWRRAQHGNAGNASCTVTCFDDIAKVKGRCTSITIGDLEVPAGKTLDLTKLKDGTSVLFTGLVTFGYKPWAGPLVSVSGTNIIVTGKPGHLLDGGGARWWDGKGSNGGKTKPKFFFARSLTSSVLKGLNIRNTPVHCFSIGGSKDLLIDSVTIDNKDGDKGDLGHNTDGFDVGSSSGIIINNATVYNQDDCLAINSGRNITFTNGYCSGGHGLSIGSVGNRADNVVQDVLISSSTVVNSAQALRIKTIHGATGSVSNITYSNIKLAGITKYGIVIQQDYLNGSPTGEPTAGVPIKHVTFSRVTGTLATGAKNKYILCASCSNFNFSNVKLVSATGLPPKSVCKGAPSGVPC</sequence>
<dbReference type="InterPro" id="IPR011050">
    <property type="entry name" value="Pectin_lyase_fold/virulence"/>
</dbReference>
<dbReference type="GO" id="GO:0071555">
    <property type="term" value="P:cell wall organization"/>
    <property type="evidence" value="ECO:0007669"/>
    <property type="project" value="UniProtKB-KW"/>
</dbReference>
<dbReference type="InterPro" id="IPR000743">
    <property type="entry name" value="Glyco_hydro_28"/>
</dbReference>
<dbReference type="InParanoid" id="A0A3N4LLX2"/>
<dbReference type="InterPro" id="IPR012334">
    <property type="entry name" value="Pectin_lyas_fold"/>
</dbReference>
<evidence type="ECO:0000256" key="7">
    <source>
        <dbReference type="ARBA" id="ARBA00022801"/>
    </source>
</evidence>